<evidence type="ECO:0000313" key="2">
    <source>
        <dbReference type="Proteomes" id="UP000191897"/>
    </source>
</evidence>
<dbReference type="Proteomes" id="UP000191897">
    <property type="component" value="Unassembled WGS sequence"/>
</dbReference>
<dbReference type="AlphaFoldDB" id="A0A1S7R914"/>
<sequence>MEQAGGWSTTPTMFQDCRTPQMTVSGDRYSFAGARLQHDVTKVARPASFQGFWRRTT</sequence>
<dbReference type="EMBL" id="FBWC01000022">
    <property type="protein sequence ID" value="CUX48575.1"/>
    <property type="molecule type" value="Genomic_DNA"/>
</dbReference>
<gene>
    <name evidence="1" type="ORF">AGR4C_Lc120111</name>
</gene>
<accession>A0A1S7R914</accession>
<proteinExistence type="predicted"/>
<organism evidence="1 2">
    <name type="scientific">Agrobacterium tumefaciens str. Kerr 14</name>
    <dbReference type="NCBI Taxonomy" id="1183424"/>
    <lineage>
        <taxon>Bacteria</taxon>
        <taxon>Pseudomonadati</taxon>
        <taxon>Pseudomonadota</taxon>
        <taxon>Alphaproteobacteria</taxon>
        <taxon>Hyphomicrobiales</taxon>
        <taxon>Rhizobiaceae</taxon>
        <taxon>Rhizobium/Agrobacterium group</taxon>
        <taxon>Agrobacterium</taxon>
        <taxon>Agrobacterium tumefaciens complex</taxon>
    </lineage>
</organism>
<protein>
    <submittedName>
        <fullName evidence="1">Uncharacterized protein</fullName>
    </submittedName>
</protein>
<reference evidence="1 2" key="1">
    <citation type="submission" date="2016-01" db="EMBL/GenBank/DDBJ databases">
        <authorList>
            <person name="Oliw E.H."/>
        </authorList>
    </citation>
    <scope>NUCLEOTIDE SEQUENCE [LARGE SCALE GENOMIC DNA]</scope>
    <source>
        <strain evidence="1 2">Kerr 14</strain>
    </source>
</reference>
<name>A0A1S7R914_AGRTU</name>
<evidence type="ECO:0000313" key="1">
    <source>
        <dbReference type="EMBL" id="CUX48575.1"/>
    </source>
</evidence>